<dbReference type="SUPFAM" id="SSF55797">
    <property type="entry name" value="PR-1-like"/>
    <property type="match status" value="1"/>
</dbReference>
<protein>
    <submittedName>
        <fullName evidence="2">(California timema) hypothetical protein</fullName>
    </submittedName>
</protein>
<dbReference type="AlphaFoldDB" id="A0A7R9PFR3"/>
<dbReference type="PROSITE" id="PS01010">
    <property type="entry name" value="CRISP_2"/>
    <property type="match status" value="1"/>
</dbReference>
<dbReference type="Gene3D" id="3.40.33.10">
    <property type="entry name" value="CAP"/>
    <property type="match status" value="1"/>
</dbReference>
<dbReference type="CDD" id="cd05380">
    <property type="entry name" value="CAP_euk"/>
    <property type="match status" value="1"/>
</dbReference>
<reference evidence="2" key="1">
    <citation type="submission" date="2020-11" db="EMBL/GenBank/DDBJ databases">
        <authorList>
            <person name="Tran Van P."/>
        </authorList>
    </citation>
    <scope>NUCLEOTIDE SEQUENCE</scope>
</reference>
<organism evidence="2">
    <name type="scientific">Timema californicum</name>
    <name type="common">California timema</name>
    <name type="synonym">Walking stick</name>
    <dbReference type="NCBI Taxonomy" id="61474"/>
    <lineage>
        <taxon>Eukaryota</taxon>
        <taxon>Metazoa</taxon>
        <taxon>Ecdysozoa</taxon>
        <taxon>Arthropoda</taxon>
        <taxon>Hexapoda</taxon>
        <taxon>Insecta</taxon>
        <taxon>Pterygota</taxon>
        <taxon>Neoptera</taxon>
        <taxon>Polyneoptera</taxon>
        <taxon>Phasmatodea</taxon>
        <taxon>Timematodea</taxon>
        <taxon>Timematoidea</taxon>
        <taxon>Timematidae</taxon>
        <taxon>Timema</taxon>
    </lineage>
</organism>
<dbReference type="InterPro" id="IPR001283">
    <property type="entry name" value="CRISP-related"/>
</dbReference>
<dbReference type="InterPro" id="IPR035940">
    <property type="entry name" value="CAP_sf"/>
</dbReference>
<dbReference type="PROSITE" id="PS01009">
    <property type="entry name" value="CRISP_1"/>
    <property type="match status" value="1"/>
</dbReference>
<dbReference type="GO" id="GO:0005576">
    <property type="term" value="C:extracellular region"/>
    <property type="evidence" value="ECO:0007669"/>
    <property type="project" value="UniProtKB-SubCell"/>
</dbReference>
<dbReference type="SMART" id="SM00198">
    <property type="entry name" value="SCP"/>
    <property type="match status" value="1"/>
</dbReference>
<evidence type="ECO:0000313" key="2">
    <source>
        <dbReference type="EMBL" id="CAD7581189.1"/>
    </source>
</evidence>
<accession>A0A7R9PFR3</accession>
<dbReference type="Pfam" id="PF00188">
    <property type="entry name" value="CAP"/>
    <property type="match status" value="1"/>
</dbReference>
<dbReference type="PRINTS" id="PR00837">
    <property type="entry name" value="V5TPXLIKE"/>
</dbReference>
<proteinExistence type="predicted"/>
<gene>
    <name evidence="2" type="ORF">TCMB3V08_LOCUS13722</name>
</gene>
<dbReference type="EMBL" id="OE211665">
    <property type="protein sequence ID" value="CAD7581189.1"/>
    <property type="molecule type" value="Genomic_DNA"/>
</dbReference>
<feature type="domain" description="SCP" evidence="1">
    <location>
        <begin position="1"/>
        <end position="103"/>
    </location>
</feature>
<dbReference type="InterPro" id="IPR018244">
    <property type="entry name" value="Allrgn_V5/Tpx1_CS"/>
</dbReference>
<evidence type="ECO:0000259" key="1">
    <source>
        <dbReference type="SMART" id="SM00198"/>
    </source>
</evidence>
<sequence>MCVIVLVSVARFPVGQNIAATWTTRTNTSPAPDFPRQINAWFNEVHQFGFYTTGFTPATGHYSQLVWGDSYLIGCGYSFYYDQSKGYTKLYVCNYGPGGNIIGARPYTVGSAACQPQSIRYHGLCGVKSYTYLDRLCPNDPNTSTVQTTVNPWKTFRNAVIAANIPQHAHNSSWYYYG</sequence>
<name>A0A7R9PFR3_TIMCA</name>
<dbReference type="PANTHER" id="PTHR10334">
    <property type="entry name" value="CYSTEINE-RICH SECRETORY PROTEIN-RELATED"/>
    <property type="match status" value="1"/>
</dbReference>
<dbReference type="InterPro" id="IPR014044">
    <property type="entry name" value="CAP_dom"/>
</dbReference>